<evidence type="ECO:0000256" key="15">
    <source>
        <dbReference type="ARBA" id="ARBA00022989"/>
    </source>
</evidence>
<evidence type="ECO:0000256" key="9">
    <source>
        <dbReference type="ARBA" id="ARBA00022737"/>
    </source>
</evidence>
<evidence type="ECO:0000256" key="19">
    <source>
        <dbReference type="ARBA" id="ARBA00029719"/>
    </source>
</evidence>
<evidence type="ECO:0000256" key="20">
    <source>
        <dbReference type="ARBA" id="ARBA00033239"/>
    </source>
</evidence>
<feature type="domain" description="HMA" evidence="23">
    <location>
        <begin position="788"/>
        <end position="853"/>
    </location>
</feature>
<dbReference type="Gene3D" id="3.40.1110.10">
    <property type="entry name" value="Calcium-transporting ATPase, cytoplasmic domain N"/>
    <property type="match status" value="1"/>
</dbReference>
<protein>
    <recommendedName>
        <fullName evidence="4">Copper-exporting P-type ATPase</fullName>
        <ecNumber evidence="3">7.2.2.8</ecNumber>
    </recommendedName>
    <alternativeName>
        <fullName evidence="19">Copper-exporting P-type ATPase A</fullName>
    </alternativeName>
    <alternativeName>
        <fullName evidence="20">Cu(+)-exporting ATPase</fullName>
    </alternativeName>
</protein>
<dbReference type="NCBIfam" id="TIGR00003">
    <property type="entry name" value="copper ion binding protein"/>
    <property type="match status" value="3"/>
</dbReference>
<dbReference type="SUPFAM" id="SSF81665">
    <property type="entry name" value="Calcium ATPase, transmembrane domain M"/>
    <property type="match status" value="1"/>
</dbReference>
<dbReference type="InterPro" id="IPR023299">
    <property type="entry name" value="ATPase_P-typ_cyto_dom_N"/>
</dbReference>
<dbReference type="InterPro" id="IPR027256">
    <property type="entry name" value="P-typ_ATPase_IB"/>
</dbReference>
<evidence type="ECO:0000256" key="18">
    <source>
        <dbReference type="ARBA" id="ARBA00023136"/>
    </source>
</evidence>
<dbReference type="OrthoDB" id="9813266at2"/>
<dbReference type="GO" id="GO:0005886">
    <property type="term" value="C:plasma membrane"/>
    <property type="evidence" value="ECO:0007669"/>
    <property type="project" value="UniProtKB-SubCell"/>
</dbReference>
<dbReference type="GO" id="GO:0005507">
    <property type="term" value="F:copper ion binding"/>
    <property type="evidence" value="ECO:0007669"/>
    <property type="project" value="InterPro"/>
</dbReference>
<dbReference type="SUPFAM" id="SSF56784">
    <property type="entry name" value="HAD-like"/>
    <property type="match status" value="1"/>
</dbReference>
<feature type="transmembrane region" description="Helical" evidence="22">
    <location>
        <begin position="101"/>
        <end position="122"/>
    </location>
</feature>
<dbReference type="SUPFAM" id="SSF81653">
    <property type="entry name" value="Calcium ATPase, transduction domain A"/>
    <property type="match status" value="1"/>
</dbReference>
<keyword evidence="14" id="KW-1278">Translocase</keyword>
<dbReference type="PROSITE" id="PS00154">
    <property type="entry name" value="ATPASE_E1_E2"/>
    <property type="match status" value="1"/>
</dbReference>
<dbReference type="InterPro" id="IPR018303">
    <property type="entry name" value="ATPase_P-typ_P_site"/>
</dbReference>
<evidence type="ECO:0000256" key="14">
    <source>
        <dbReference type="ARBA" id="ARBA00022967"/>
    </source>
</evidence>
<dbReference type="SFLD" id="SFLDG00002">
    <property type="entry name" value="C1.7:_P-type_atpase_like"/>
    <property type="match status" value="1"/>
</dbReference>
<keyword evidence="11" id="KW-0187">Copper transport</keyword>
<name>A0A3N0I0P2_9FIRM</name>
<evidence type="ECO:0000259" key="23">
    <source>
        <dbReference type="PROSITE" id="PS50846"/>
    </source>
</evidence>
<keyword evidence="9" id="KW-0677">Repeat</keyword>
<dbReference type="GO" id="GO:0140581">
    <property type="term" value="F:P-type monovalent copper transporter activity"/>
    <property type="evidence" value="ECO:0007669"/>
    <property type="project" value="UniProtKB-EC"/>
</dbReference>
<feature type="transmembrane region" description="Helical" evidence="22">
    <location>
        <begin position="209"/>
        <end position="229"/>
    </location>
</feature>
<dbReference type="SUPFAM" id="SSF55008">
    <property type="entry name" value="HMA, heavy metal-associated domain"/>
    <property type="match status" value="3"/>
</dbReference>
<evidence type="ECO:0000256" key="21">
    <source>
        <dbReference type="ARBA" id="ARBA00049289"/>
    </source>
</evidence>
<dbReference type="GO" id="GO:0055070">
    <property type="term" value="P:copper ion homeostasis"/>
    <property type="evidence" value="ECO:0007669"/>
    <property type="project" value="TreeGrafter"/>
</dbReference>
<feature type="domain" description="HMA" evidence="23">
    <location>
        <begin position="860"/>
        <end position="925"/>
    </location>
</feature>
<dbReference type="Pfam" id="PF00702">
    <property type="entry name" value="Hydrolase"/>
    <property type="match status" value="1"/>
</dbReference>
<dbReference type="InterPro" id="IPR059000">
    <property type="entry name" value="ATPase_P-type_domA"/>
</dbReference>
<dbReference type="InterPro" id="IPR036163">
    <property type="entry name" value="HMA_dom_sf"/>
</dbReference>
<dbReference type="PANTHER" id="PTHR43520:SF8">
    <property type="entry name" value="P-TYPE CU(+) TRANSPORTER"/>
    <property type="match status" value="1"/>
</dbReference>
<keyword evidence="18 22" id="KW-0472">Membrane</keyword>
<evidence type="ECO:0000313" key="25">
    <source>
        <dbReference type="Proteomes" id="UP000276568"/>
    </source>
</evidence>
<dbReference type="RefSeq" id="WP_128520388.1">
    <property type="nucleotide sequence ID" value="NZ_RJQC01000002.1"/>
</dbReference>
<organism evidence="24 25">
    <name type="scientific">Absicoccus porci</name>
    <dbReference type="NCBI Taxonomy" id="2486576"/>
    <lineage>
        <taxon>Bacteria</taxon>
        <taxon>Bacillati</taxon>
        <taxon>Bacillota</taxon>
        <taxon>Erysipelotrichia</taxon>
        <taxon>Erysipelotrichales</taxon>
        <taxon>Erysipelotrichaceae</taxon>
        <taxon>Absicoccus</taxon>
    </lineage>
</organism>
<dbReference type="GO" id="GO:0016887">
    <property type="term" value="F:ATP hydrolysis activity"/>
    <property type="evidence" value="ECO:0007669"/>
    <property type="project" value="InterPro"/>
</dbReference>
<dbReference type="EC" id="7.2.2.8" evidence="3"/>
<comment type="caution">
    <text evidence="24">The sequence shown here is derived from an EMBL/GenBank/DDBJ whole genome shotgun (WGS) entry which is preliminary data.</text>
</comment>
<dbReference type="NCBIfam" id="TIGR01494">
    <property type="entry name" value="ATPase_P-type"/>
    <property type="match status" value="1"/>
</dbReference>
<keyword evidence="5" id="KW-0813">Transport</keyword>
<dbReference type="CDD" id="cd02094">
    <property type="entry name" value="P-type_ATPase_Cu-like"/>
    <property type="match status" value="1"/>
</dbReference>
<dbReference type="InterPro" id="IPR001757">
    <property type="entry name" value="P_typ_ATPase"/>
</dbReference>
<dbReference type="NCBIfam" id="TIGR01511">
    <property type="entry name" value="ATPase-IB1_Cu"/>
    <property type="match status" value="1"/>
</dbReference>
<dbReference type="AlphaFoldDB" id="A0A3N0I0P2"/>
<dbReference type="FunFam" id="2.70.150.10:FF:000020">
    <property type="entry name" value="Copper-exporting P-type ATPase A"/>
    <property type="match status" value="1"/>
</dbReference>
<dbReference type="InterPro" id="IPR006122">
    <property type="entry name" value="HMA_Cu_ion-bd"/>
</dbReference>
<evidence type="ECO:0000256" key="2">
    <source>
        <dbReference type="ARBA" id="ARBA00006024"/>
    </source>
</evidence>
<dbReference type="NCBIfam" id="TIGR01525">
    <property type="entry name" value="ATPase-IB_hvy"/>
    <property type="match status" value="1"/>
</dbReference>
<dbReference type="Pfam" id="PF00122">
    <property type="entry name" value="E1-E2_ATPase"/>
    <property type="match status" value="1"/>
</dbReference>
<evidence type="ECO:0000256" key="10">
    <source>
        <dbReference type="ARBA" id="ARBA00022741"/>
    </source>
</evidence>
<evidence type="ECO:0000256" key="12">
    <source>
        <dbReference type="ARBA" id="ARBA00022840"/>
    </source>
</evidence>
<evidence type="ECO:0000256" key="17">
    <source>
        <dbReference type="ARBA" id="ARBA00023065"/>
    </source>
</evidence>
<dbReference type="SFLD" id="SFLDS00003">
    <property type="entry name" value="Haloacid_Dehalogenase"/>
    <property type="match status" value="1"/>
</dbReference>
<feature type="transmembrane region" description="Helical" evidence="22">
    <location>
        <begin position="173"/>
        <end position="197"/>
    </location>
</feature>
<evidence type="ECO:0000256" key="13">
    <source>
        <dbReference type="ARBA" id="ARBA00022842"/>
    </source>
</evidence>
<dbReference type="FunFam" id="3.30.70.100:FF:000005">
    <property type="entry name" value="Copper-exporting P-type ATPase A"/>
    <property type="match status" value="1"/>
</dbReference>
<evidence type="ECO:0000256" key="11">
    <source>
        <dbReference type="ARBA" id="ARBA00022796"/>
    </source>
</evidence>
<keyword evidence="25" id="KW-1185">Reference proteome</keyword>
<reference evidence="24 25" key="1">
    <citation type="submission" date="2018-11" db="EMBL/GenBank/DDBJ databases">
        <title>Clostridium sp. nov., a member of the family Erysipelotrichaceae isolated from pig faeces.</title>
        <authorList>
            <person name="Chang Y.-H."/>
        </authorList>
    </citation>
    <scope>NUCLEOTIDE SEQUENCE [LARGE SCALE GENOMIC DNA]</scope>
    <source>
        <strain evidence="24 25">YH-panp20</strain>
    </source>
</reference>
<comment type="catalytic activity">
    <reaction evidence="21">
        <text>Cu(+)(in) + ATP + H2O = Cu(+)(out) + ADP + phosphate + H(+)</text>
        <dbReference type="Rhea" id="RHEA:25792"/>
        <dbReference type="ChEBI" id="CHEBI:15377"/>
        <dbReference type="ChEBI" id="CHEBI:15378"/>
        <dbReference type="ChEBI" id="CHEBI:30616"/>
        <dbReference type="ChEBI" id="CHEBI:43474"/>
        <dbReference type="ChEBI" id="CHEBI:49552"/>
        <dbReference type="ChEBI" id="CHEBI:456216"/>
        <dbReference type="EC" id="7.2.2.8"/>
    </reaction>
</comment>
<keyword evidence="17" id="KW-0406">Ion transport</keyword>
<dbReference type="InterPro" id="IPR006121">
    <property type="entry name" value="HMA_dom"/>
</dbReference>
<dbReference type="PROSITE" id="PS50846">
    <property type="entry name" value="HMA_2"/>
    <property type="match status" value="3"/>
</dbReference>
<keyword evidence="12 22" id="KW-0067">ATP-binding</keyword>
<proteinExistence type="inferred from homology"/>
<dbReference type="EMBL" id="RJQC01000002">
    <property type="protein sequence ID" value="RNM30478.1"/>
    <property type="molecule type" value="Genomic_DNA"/>
</dbReference>
<sequence>MKEVFDVTGMSCAACQANVTKAVAKLDGVNDVDVSLLANRMNVDYDESIVNEKQICDAVAHIGYGASPKVQKEVGKSSMKSDWEARQARVEAESKAAKQRLIQSIILMIVLMYIAMGEMLHLPMPAILSGEQNAMISTIIQALLATYVIFIQRHFYIDGFKGLIRRAPNMDTLVALGSSASYIYALAMTFIMAYGLGHGQMMMVHQAHHSLYFDSSAMILTLVSIGKYLESKSKAKTGDALGKLMDLTPKNATVIRNGQEVEVASESIVAGDIVVMKPGQRVPVDGTITQGVGYLDQSAITGESIPVEKQVGDDVISATINENGIFQFRANRVGDDTTLAQIVRLVDEAGTSKAPIARIADKVAGIFVPIVMGIALLTFVGWMIYSGDFQHALNNGISVLVISCPCALGLATPMAIMVGTEKAARYGILLKSAVSLENLHNIDTIVLDKTGTITEGKPTLQDLKNFSDYSDEELLQVSASIENGSMHPLGQAIVQAAKDKGLSLDTVTNFVNVTGRGVKGTINGKLYLIGNAAFMKEENIAFDDQVSSSLSTLANEGKTPMILANDDVVLGILAVADTVRTTSLQAIQAFKEKGIHVVMLTGDNKQTAQAVAKRLGVDEVISDVLPQDKEEKVRQLHDQGKFVAMVGDGINDAPALVRADVGIAIGAGTDIAMDSADVILMKNSLLDVNTAIDLSKATIRNVHQNLFWAFFYNAICIPAAMGLTGWTMSPMIGALAMSLSSICVCTNAWRLRFFKEKIVAQQEETPKPKVSADVVVEEAKPQPEEHGDPVTMSINGMMCDHCKARVTQALENIDGVSHVQVNVEENKADFEVNSTVSDDQLKEAITNAGYEPVSIERSTETVVLPVEGMMCEHCVKRVNDALASVAGVDSVHVDLDKAQAEVTMKKETKIDALKAAVENAGYTVKEA</sequence>
<evidence type="ECO:0000256" key="6">
    <source>
        <dbReference type="ARBA" id="ARBA00022475"/>
    </source>
</evidence>
<dbReference type="InterPro" id="IPR044492">
    <property type="entry name" value="P_typ_ATPase_HD_dom"/>
</dbReference>
<dbReference type="PRINTS" id="PR00119">
    <property type="entry name" value="CATATPASE"/>
</dbReference>
<keyword evidence="16" id="KW-0186">Copper</keyword>
<feature type="domain" description="HMA" evidence="23">
    <location>
        <begin position="1"/>
        <end position="67"/>
    </location>
</feature>
<keyword evidence="7 22" id="KW-0812">Transmembrane</keyword>
<dbReference type="PRINTS" id="PR00943">
    <property type="entry name" value="CUATPASE"/>
</dbReference>
<dbReference type="InterPro" id="IPR008250">
    <property type="entry name" value="ATPase_P-typ_transduc_dom_A_sf"/>
</dbReference>
<evidence type="ECO:0000313" key="24">
    <source>
        <dbReference type="EMBL" id="RNM30478.1"/>
    </source>
</evidence>
<dbReference type="Proteomes" id="UP000276568">
    <property type="component" value="Unassembled WGS sequence"/>
</dbReference>
<dbReference type="PROSITE" id="PS01047">
    <property type="entry name" value="HMA_1"/>
    <property type="match status" value="3"/>
</dbReference>
<dbReference type="Gene3D" id="2.70.150.10">
    <property type="entry name" value="Calcium-transporting ATPase, cytoplasmic transduction domain A"/>
    <property type="match status" value="1"/>
</dbReference>
<dbReference type="InterPro" id="IPR023298">
    <property type="entry name" value="ATPase_P-typ_TM_dom_sf"/>
</dbReference>
<evidence type="ECO:0000256" key="3">
    <source>
        <dbReference type="ARBA" id="ARBA00012517"/>
    </source>
</evidence>
<evidence type="ECO:0000256" key="8">
    <source>
        <dbReference type="ARBA" id="ARBA00022723"/>
    </source>
</evidence>
<evidence type="ECO:0000256" key="16">
    <source>
        <dbReference type="ARBA" id="ARBA00023008"/>
    </source>
</evidence>
<keyword evidence="15 22" id="KW-1133">Transmembrane helix</keyword>
<feature type="transmembrane region" description="Helical" evidence="22">
    <location>
        <begin position="397"/>
        <end position="418"/>
    </location>
</feature>
<dbReference type="InterPro" id="IPR017969">
    <property type="entry name" value="Heavy-metal-associated_CS"/>
</dbReference>
<keyword evidence="8 22" id="KW-0479">Metal-binding</keyword>
<dbReference type="GO" id="GO:0043682">
    <property type="term" value="F:P-type divalent copper transporter activity"/>
    <property type="evidence" value="ECO:0007669"/>
    <property type="project" value="TreeGrafter"/>
</dbReference>
<dbReference type="GO" id="GO:0005524">
    <property type="term" value="F:ATP binding"/>
    <property type="evidence" value="ECO:0007669"/>
    <property type="project" value="UniProtKB-UniRule"/>
</dbReference>
<comment type="subcellular location">
    <subcellularLocation>
        <location evidence="1">Cell membrane</location>
        <topology evidence="1">Multi-pass membrane protein</topology>
    </subcellularLocation>
</comment>
<keyword evidence="10 22" id="KW-0547">Nucleotide-binding</keyword>
<evidence type="ECO:0000256" key="7">
    <source>
        <dbReference type="ARBA" id="ARBA00022692"/>
    </source>
</evidence>
<gene>
    <name evidence="24" type="ORF">EDX97_06730</name>
</gene>
<keyword evidence="6 22" id="KW-1003">Cell membrane</keyword>
<feature type="transmembrane region" description="Helical" evidence="22">
    <location>
        <begin position="134"/>
        <end position="152"/>
    </location>
</feature>
<evidence type="ECO:0000256" key="4">
    <source>
        <dbReference type="ARBA" id="ARBA00015102"/>
    </source>
</evidence>
<evidence type="ECO:0000256" key="1">
    <source>
        <dbReference type="ARBA" id="ARBA00004651"/>
    </source>
</evidence>
<evidence type="ECO:0000256" key="22">
    <source>
        <dbReference type="RuleBase" id="RU362081"/>
    </source>
</evidence>
<dbReference type="PANTHER" id="PTHR43520">
    <property type="entry name" value="ATP7, ISOFORM B"/>
    <property type="match status" value="1"/>
</dbReference>
<feature type="transmembrane region" description="Helical" evidence="22">
    <location>
        <begin position="363"/>
        <end position="385"/>
    </location>
</feature>
<dbReference type="Gene3D" id="3.40.50.1000">
    <property type="entry name" value="HAD superfamily/HAD-like"/>
    <property type="match status" value="1"/>
</dbReference>
<accession>A0A3N0I0P2</accession>
<evidence type="ECO:0000256" key="5">
    <source>
        <dbReference type="ARBA" id="ARBA00022448"/>
    </source>
</evidence>
<dbReference type="SFLD" id="SFLDF00027">
    <property type="entry name" value="p-type_atpase"/>
    <property type="match status" value="1"/>
</dbReference>
<dbReference type="CDD" id="cd00371">
    <property type="entry name" value="HMA"/>
    <property type="match status" value="3"/>
</dbReference>
<comment type="similarity">
    <text evidence="2 22">Belongs to the cation transport ATPase (P-type) (TC 3.A.3) family. Type IB subfamily.</text>
</comment>
<dbReference type="InterPro" id="IPR036412">
    <property type="entry name" value="HAD-like_sf"/>
</dbReference>
<keyword evidence="13" id="KW-0460">Magnesium</keyword>
<dbReference type="Pfam" id="PF00403">
    <property type="entry name" value="HMA"/>
    <property type="match status" value="3"/>
</dbReference>
<dbReference type="InterPro" id="IPR023214">
    <property type="entry name" value="HAD_sf"/>
</dbReference>
<feature type="transmembrane region" description="Helical" evidence="22">
    <location>
        <begin position="706"/>
        <end position="726"/>
    </location>
</feature>
<dbReference type="Gene3D" id="3.30.70.100">
    <property type="match status" value="3"/>
</dbReference>